<proteinExistence type="inferred from homology"/>
<protein>
    <recommendedName>
        <fullName evidence="20">Riboflavin biosynthesis protein RibBA</fullName>
    </recommendedName>
    <domain>
        <recommendedName>
            <fullName evidence="20">3,4-dihydroxy-2-butanone 4-phosphate synthase</fullName>
            <shortName evidence="20">DHBP synthase</shortName>
            <ecNumber evidence="20">4.1.99.12</ecNumber>
        </recommendedName>
    </domain>
    <domain>
        <recommendedName>
            <fullName evidence="20">GTP cyclohydrolase-2</fullName>
            <ecNumber evidence="20">3.5.4.25</ecNumber>
        </recommendedName>
        <alternativeName>
            <fullName evidence="20">GTP cyclohydrolase II</fullName>
        </alternativeName>
    </domain>
</protein>
<comment type="similarity">
    <text evidence="7 20">In the C-terminal section; belongs to the GTP cyclohydrolase II family.</text>
</comment>
<feature type="binding site" evidence="20">
    <location>
        <begin position="262"/>
        <end position="266"/>
    </location>
    <ligand>
        <name>GTP</name>
        <dbReference type="ChEBI" id="CHEBI:37565"/>
    </ligand>
</feature>
<feature type="region of interest" description="GTP cyclohydrolase II" evidence="20">
    <location>
        <begin position="212"/>
        <end position="418"/>
    </location>
</feature>
<feature type="binding site" evidence="20">
    <location>
        <position position="267"/>
    </location>
    <ligand>
        <name>Zn(2+)</name>
        <dbReference type="ChEBI" id="CHEBI:29105"/>
        <note>catalytic</note>
    </ligand>
</feature>
<keyword evidence="12 20" id="KW-0862">Zinc</keyword>
<dbReference type="Pfam" id="PF00926">
    <property type="entry name" value="DHBP_synthase"/>
    <property type="match status" value="1"/>
</dbReference>
<gene>
    <name evidence="20" type="primary">ribBA</name>
    <name evidence="22" type="ORF">BN1224_DC9_CA_00450</name>
</gene>
<dbReference type="PANTHER" id="PTHR21327">
    <property type="entry name" value="GTP CYCLOHYDROLASE II-RELATED"/>
    <property type="match status" value="1"/>
</dbReference>
<dbReference type="GO" id="GO:0008686">
    <property type="term" value="F:3,4-dihydroxy-2-butanone-4-phosphate synthase activity"/>
    <property type="evidence" value="ECO:0007669"/>
    <property type="project" value="UniProtKB-UniRule"/>
</dbReference>
<keyword evidence="17 20" id="KW-0511">Multifunctional enzyme</keyword>
<evidence type="ECO:0000256" key="2">
    <source>
        <dbReference type="ARBA" id="ARBA00001936"/>
    </source>
</evidence>
<dbReference type="SUPFAM" id="SSF55821">
    <property type="entry name" value="YrdC/RibB"/>
    <property type="match status" value="1"/>
</dbReference>
<dbReference type="NCBIfam" id="TIGR00506">
    <property type="entry name" value="ribB"/>
    <property type="match status" value="1"/>
</dbReference>
<comment type="catalytic activity">
    <reaction evidence="1 20">
        <text>D-ribulose 5-phosphate = (2S)-2-hydroxy-3-oxobutyl phosphate + formate + H(+)</text>
        <dbReference type="Rhea" id="RHEA:18457"/>
        <dbReference type="ChEBI" id="CHEBI:15378"/>
        <dbReference type="ChEBI" id="CHEBI:15740"/>
        <dbReference type="ChEBI" id="CHEBI:58121"/>
        <dbReference type="ChEBI" id="CHEBI:58830"/>
        <dbReference type="EC" id="4.1.99.12"/>
    </reaction>
</comment>
<feature type="binding site" evidence="20">
    <location>
        <begin position="150"/>
        <end position="154"/>
    </location>
    <ligand>
        <name>D-ribulose 5-phosphate</name>
        <dbReference type="ChEBI" id="CHEBI:58121"/>
    </ligand>
</feature>
<dbReference type="NCBIfam" id="NF006803">
    <property type="entry name" value="PRK09311.1"/>
    <property type="match status" value="1"/>
</dbReference>
<keyword evidence="15 20" id="KW-0464">Manganese</keyword>
<evidence type="ECO:0000256" key="20">
    <source>
        <dbReference type="HAMAP-Rule" id="MF_01283"/>
    </source>
</evidence>
<comment type="similarity">
    <text evidence="6 20">In the N-terminal section; belongs to the DHBP synthase family.</text>
</comment>
<evidence type="ECO:0000256" key="4">
    <source>
        <dbReference type="ARBA" id="ARBA00004853"/>
    </source>
</evidence>
<feature type="binding site" evidence="20">
    <location>
        <position position="153"/>
    </location>
    <ligand>
        <name>Mg(2+)</name>
        <dbReference type="ChEBI" id="CHEBI:18420"/>
        <label>2</label>
    </ligand>
</feature>
<feature type="region of interest" description="DHBP synthase" evidence="20">
    <location>
        <begin position="1"/>
        <end position="211"/>
    </location>
</feature>
<keyword evidence="11 20" id="KW-0378">Hydrolase</keyword>
<keyword evidence="8 20" id="KW-0686">Riboflavin biosynthesis</keyword>
<evidence type="ECO:0000256" key="10">
    <source>
        <dbReference type="ARBA" id="ARBA00022741"/>
    </source>
</evidence>
<dbReference type="InterPro" id="IPR016299">
    <property type="entry name" value="Riboflavin_synth_RibBA"/>
</dbReference>
<dbReference type="InterPro" id="IPR000926">
    <property type="entry name" value="RibA"/>
</dbReference>
<evidence type="ECO:0000256" key="9">
    <source>
        <dbReference type="ARBA" id="ARBA00022723"/>
    </source>
</evidence>
<feature type="binding site" evidence="20">
    <location>
        <begin position="306"/>
        <end position="308"/>
    </location>
    <ligand>
        <name>GTP</name>
        <dbReference type="ChEBI" id="CHEBI:37565"/>
    </ligand>
</feature>
<feature type="binding site" evidence="20">
    <location>
        <position position="283"/>
    </location>
    <ligand>
        <name>GTP</name>
        <dbReference type="ChEBI" id="CHEBI:37565"/>
    </ligand>
</feature>
<dbReference type="PIRSF" id="PIRSF001259">
    <property type="entry name" value="RibA"/>
    <property type="match status" value="1"/>
</dbReference>
<dbReference type="HAMAP" id="MF_01283">
    <property type="entry name" value="RibBA"/>
    <property type="match status" value="1"/>
</dbReference>
<dbReference type="Pfam" id="PF00925">
    <property type="entry name" value="GTP_cyclohydro2"/>
    <property type="match status" value="1"/>
</dbReference>
<comment type="cofactor">
    <cofactor evidence="20">
        <name>Zn(2+)</name>
        <dbReference type="ChEBI" id="CHEBI:29105"/>
    </cofactor>
    <text evidence="20">Binds 1 zinc ion per subunit.</text>
</comment>
<dbReference type="InterPro" id="IPR000422">
    <property type="entry name" value="DHBP_synthase_RibB"/>
</dbReference>
<feature type="binding site" evidence="20">
    <location>
        <position position="38"/>
    </location>
    <ligand>
        <name>Mg(2+)</name>
        <dbReference type="ChEBI" id="CHEBI:18420"/>
        <label>1</label>
    </ligand>
</feature>
<dbReference type="CDD" id="cd00641">
    <property type="entry name" value="GTP_cyclohydro2"/>
    <property type="match status" value="1"/>
</dbReference>
<sequence length="418" mass="45818">MIETREEVGSANFVSLERAIEDLRAGKFVIVVDEASREDEGDLIIAGEKITVEKMTFLLQHTTGVVCAALSQERLLSLDLPPMVKDNRCRFKTPFTVSVDAAHGVTTGVSAADRTKVVQLLADPKSKPEDFISPGHFFPLASSPGGVLKRAGHTESTVDLMELAGLQPCGVLAELVNEDYSMMRLPQILEFARKHNIAVIPVTSIIAHRMLSDRLVSKISSARLPTIYGDFTIHVYESLLDGMQHLALVKGNVAGKSNVLVRVHSECVTGDILGSKRCDCGEQLSSAMSYIAEKGTGVLIYLRGQEGRGIGLGHKVRAYALQDNGYDTVDANLAMGFPVDSREYGIGAQILVDLKLTTIKLITHNPQKYFGLQGFGLSITERVPLPVRISEDNEQYLRTKQERMGHWLDLPCCNNQVQ</sequence>
<evidence type="ECO:0000256" key="11">
    <source>
        <dbReference type="ARBA" id="ARBA00022801"/>
    </source>
</evidence>
<comment type="cofactor">
    <cofactor evidence="20">
        <name>Mg(2+)</name>
        <dbReference type="ChEBI" id="CHEBI:18420"/>
    </cofactor>
    <cofactor evidence="20">
        <name>Mn(2+)</name>
        <dbReference type="ChEBI" id="CHEBI:29035"/>
    </cofactor>
    <text evidence="20">Binds 2 divalent metal cations per subunit. Magnesium or manganese.</text>
</comment>
<evidence type="ECO:0000256" key="5">
    <source>
        <dbReference type="ARBA" id="ARBA00004904"/>
    </source>
</evidence>
<comment type="pathway">
    <text evidence="4 20">Cofactor biosynthesis; riboflavin biosynthesis; 5-amino-6-(D-ribitylamino)uracil from GTP: step 1/4.</text>
</comment>
<comment type="function">
    <text evidence="18 20">Catalyzes the conversion of GTP to 2,5-diamino-6-ribosylamino-4(3H)-pyrimidinone 5'-phosphate (DARP), formate and pyrophosphate.</text>
</comment>
<evidence type="ECO:0000256" key="1">
    <source>
        <dbReference type="ARBA" id="ARBA00000141"/>
    </source>
</evidence>
<dbReference type="PANTHER" id="PTHR21327:SF18">
    <property type="entry name" value="3,4-DIHYDROXY-2-BUTANONE 4-PHOSPHATE SYNTHASE"/>
    <property type="match status" value="1"/>
</dbReference>
<dbReference type="GO" id="GO:0008270">
    <property type="term" value="F:zinc ion binding"/>
    <property type="evidence" value="ECO:0007669"/>
    <property type="project" value="UniProtKB-UniRule"/>
</dbReference>
<dbReference type="FunFam" id="3.40.50.10990:FF:000001">
    <property type="entry name" value="Riboflavin biosynthesis protein RibBA"/>
    <property type="match status" value="1"/>
</dbReference>
<keyword evidence="14 20" id="KW-0342">GTP-binding</keyword>
<feature type="binding site" evidence="20">
    <location>
        <position position="38"/>
    </location>
    <ligand>
        <name>Mg(2+)</name>
        <dbReference type="ChEBI" id="CHEBI:18420"/>
        <label>2</label>
    </ligand>
</feature>
<dbReference type="InterPro" id="IPR032677">
    <property type="entry name" value="GTP_cyclohydro_II"/>
</dbReference>
<evidence type="ECO:0000256" key="13">
    <source>
        <dbReference type="ARBA" id="ARBA00022842"/>
    </source>
</evidence>
<feature type="binding site" evidence="20">
    <location>
        <position position="363"/>
    </location>
    <ligand>
        <name>GTP</name>
        <dbReference type="ChEBI" id="CHEBI:37565"/>
    </ligand>
</feature>
<evidence type="ECO:0000256" key="17">
    <source>
        <dbReference type="ARBA" id="ARBA00023268"/>
    </source>
</evidence>
<dbReference type="GO" id="GO:0009231">
    <property type="term" value="P:riboflavin biosynthetic process"/>
    <property type="evidence" value="ECO:0007669"/>
    <property type="project" value="UniProtKB-UniRule"/>
</dbReference>
<dbReference type="FunFam" id="3.90.870.10:FF:000001">
    <property type="entry name" value="Riboflavin biosynthesis protein RibBA"/>
    <property type="match status" value="1"/>
</dbReference>
<comment type="cofactor">
    <cofactor evidence="2">
        <name>Mn(2+)</name>
        <dbReference type="ChEBI" id="CHEBI:29035"/>
    </cofactor>
</comment>
<dbReference type="EMBL" id="LN847057">
    <property type="protein sequence ID" value="CRI42997.1"/>
    <property type="molecule type" value="Genomic_DNA"/>
</dbReference>
<evidence type="ECO:0000256" key="18">
    <source>
        <dbReference type="ARBA" id="ARBA00043932"/>
    </source>
</evidence>
<evidence type="ECO:0000256" key="8">
    <source>
        <dbReference type="ARBA" id="ARBA00022619"/>
    </source>
</evidence>
<evidence type="ECO:0000256" key="15">
    <source>
        <dbReference type="ARBA" id="ARBA00023211"/>
    </source>
</evidence>
<feature type="binding site" evidence="20">
    <location>
        <position position="42"/>
    </location>
    <ligand>
        <name>D-ribulose 5-phosphate</name>
        <dbReference type="ChEBI" id="CHEBI:58121"/>
    </ligand>
</feature>
<dbReference type="InterPro" id="IPR036144">
    <property type="entry name" value="RibA-like_sf"/>
</dbReference>
<dbReference type="HAMAP" id="MF_00179">
    <property type="entry name" value="RibA"/>
    <property type="match status" value="1"/>
</dbReference>
<dbReference type="AlphaFoldDB" id="A0A0F7X376"/>
<evidence type="ECO:0000256" key="16">
    <source>
        <dbReference type="ARBA" id="ARBA00023239"/>
    </source>
</evidence>
<evidence type="ECO:0000256" key="3">
    <source>
        <dbReference type="ARBA" id="ARBA00002284"/>
    </source>
</evidence>
<feature type="site" description="Essential for DHBP synthase activity" evidence="20">
    <location>
        <position position="174"/>
    </location>
</feature>
<evidence type="ECO:0000259" key="21">
    <source>
        <dbReference type="Pfam" id="PF00925"/>
    </source>
</evidence>
<evidence type="ECO:0000256" key="19">
    <source>
        <dbReference type="ARBA" id="ARBA00049295"/>
    </source>
</evidence>
<keyword evidence="13 20" id="KW-0460">Magnesium</keyword>
<evidence type="ECO:0000256" key="7">
    <source>
        <dbReference type="ARBA" id="ARBA00008976"/>
    </source>
</evidence>
<feature type="active site" description="Proton acceptor; for GTP cyclohydrolase activity" evidence="20">
    <location>
        <position position="340"/>
    </location>
</feature>
<evidence type="ECO:0000313" key="22">
    <source>
        <dbReference type="EMBL" id="CRI42997.1"/>
    </source>
</evidence>
<keyword evidence="10 20" id="KW-0547">Nucleotide-binding</keyword>
<comment type="catalytic activity">
    <reaction evidence="19 20">
        <text>GTP + 4 H2O = 2,5-diamino-6-hydroxy-4-(5-phosphoribosylamino)-pyrimidine + formate + 2 phosphate + 3 H(+)</text>
        <dbReference type="Rhea" id="RHEA:23704"/>
        <dbReference type="ChEBI" id="CHEBI:15377"/>
        <dbReference type="ChEBI" id="CHEBI:15378"/>
        <dbReference type="ChEBI" id="CHEBI:15740"/>
        <dbReference type="ChEBI" id="CHEBI:37565"/>
        <dbReference type="ChEBI" id="CHEBI:43474"/>
        <dbReference type="ChEBI" id="CHEBI:58614"/>
        <dbReference type="EC" id="3.5.4.25"/>
    </reaction>
</comment>
<feature type="active site" description="Nucleophile; for GTP cyclohydrolase activity" evidence="20">
    <location>
        <position position="342"/>
    </location>
</feature>
<dbReference type="GO" id="GO:0005525">
    <property type="term" value="F:GTP binding"/>
    <property type="evidence" value="ECO:0007669"/>
    <property type="project" value="UniProtKB-KW"/>
</dbReference>
<dbReference type="Gene3D" id="3.90.870.10">
    <property type="entry name" value="DHBP synthase"/>
    <property type="match status" value="1"/>
</dbReference>
<dbReference type="Gene3D" id="3.40.50.10990">
    <property type="entry name" value="GTP cyclohydrolase II"/>
    <property type="match status" value="1"/>
</dbReference>
<accession>A0A0F7X376</accession>
<feature type="binding site" evidence="20">
    <location>
        <position position="280"/>
    </location>
    <ligand>
        <name>Zn(2+)</name>
        <dbReference type="ChEBI" id="CHEBI:29105"/>
        <note>catalytic</note>
    </ligand>
</feature>
<dbReference type="NCBIfam" id="TIGR00505">
    <property type="entry name" value="ribA"/>
    <property type="match status" value="1"/>
</dbReference>
<dbReference type="NCBIfam" id="NF001591">
    <property type="entry name" value="PRK00393.1"/>
    <property type="match status" value="1"/>
</dbReference>
<dbReference type="EC" id="3.5.4.25" evidence="20"/>
<feature type="binding site" evidence="20">
    <location>
        <begin position="37"/>
        <end position="38"/>
    </location>
    <ligand>
        <name>D-ribulose 5-phosphate</name>
        <dbReference type="ChEBI" id="CHEBI:58121"/>
    </ligand>
</feature>
<evidence type="ECO:0000256" key="6">
    <source>
        <dbReference type="ARBA" id="ARBA00005520"/>
    </source>
</evidence>
<feature type="binding site" evidence="20">
    <location>
        <position position="174"/>
    </location>
    <ligand>
        <name>D-ribulose 5-phosphate</name>
        <dbReference type="ChEBI" id="CHEBI:58121"/>
    </ligand>
</feature>
<comment type="pathway">
    <text evidence="5 20">Cofactor biosynthesis; riboflavin biosynthesis; 2-hydroxy-3-oxobutyl phosphate from D-ribulose 5-phosphate: step 1/1.</text>
</comment>
<dbReference type="InterPro" id="IPR017945">
    <property type="entry name" value="DHBP_synth_RibB-like_a/b_dom"/>
</dbReference>
<name>A0A0F7X376_CHLPN</name>
<reference evidence="22" key="1">
    <citation type="submission" date="2015-05" db="EMBL/GenBank/DDBJ databases">
        <authorList>
            <person name="Rattei Thomas"/>
        </authorList>
    </citation>
    <scope>NUCLEOTIDE SEQUENCE</scope>
    <source>
        <strain evidence="22">DC9</strain>
    </source>
</reference>
<feature type="site" description="Essential for DHBP synthase activity" evidence="20">
    <location>
        <position position="136"/>
    </location>
</feature>
<comment type="function">
    <text evidence="3 20">Catalyzes the conversion of D-ribulose 5-phosphate to formate and 3,4-dihydroxy-2-butanone 4-phosphate.</text>
</comment>
<evidence type="ECO:0000256" key="12">
    <source>
        <dbReference type="ARBA" id="ARBA00022833"/>
    </source>
</evidence>
<dbReference type="GO" id="GO:0003935">
    <property type="term" value="F:GTP cyclohydrolase II activity"/>
    <property type="evidence" value="ECO:0007669"/>
    <property type="project" value="UniProtKB-UniRule"/>
</dbReference>
<keyword evidence="9 20" id="KW-0479">Metal-binding</keyword>
<dbReference type="EC" id="4.1.99.12" evidence="20"/>
<feature type="binding site" evidence="20">
    <location>
        <position position="328"/>
    </location>
    <ligand>
        <name>GTP</name>
        <dbReference type="ChEBI" id="CHEBI:37565"/>
    </ligand>
</feature>
<dbReference type="GO" id="GO:0000287">
    <property type="term" value="F:magnesium ion binding"/>
    <property type="evidence" value="ECO:0007669"/>
    <property type="project" value="UniProtKB-UniRule"/>
</dbReference>
<feature type="binding site" evidence="20">
    <location>
        <position position="278"/>
    </location>
    <ligand>
        <name>Zn(2+)</name>
        <dbReference type="ChEBI" id="CHEBI:29105"/>
        <note>catalytic</note>
    </ligand>
</feature>
<evidence type="ECO:0000256" key="14">
    <source>
        <dbReference type="ARBA" id="ARBA00023134"/>
    </source>
</evidence>
<keyword evidence="16 20" id="KW-0456">Lyase</keyword>
<dbReference type="GO" id="GO:0005829">
    <property type="term" value="C:cytosol"/>
    <property type="evidence" value="ECO:0007669"/>
    <property type="project" value="TreeGrafter"/>
</dbReference>
<dbReference type="SUPFAM" id="SSF142695">
    <property type="entry name" value="RibA-like"/>
    <property type="match status" value="1"/>
</dbReference>
<dbReference type="UniPathway" id="UPA00275">
    <property type="reaction ID" value="UER00399"/>
</dbReference>
<organism evidence="22">
    <name type="scientific">Chlamydia pneumoniae</name>
    <name type="common">Chlamydophila pneumoniae</name>
    <dbReference type="NCBI Taxonomy" id="83558"/>
    <lineage>
        <taxon>Bacteria</taxon>
        <taxon>Pseudomonadati</taxon>
        <taxon>Chlamydiota</taxon>
        <taxon>Chlamydiia</taxon>
        <taxon>Chlamydiales</taxon>
        <taxon>Chlamydiaceae</taxon>
        <taxon>Chlamydia/Chlamydophila group</taxon>
        <taxon>Chlamydia</taxon>
    </lineage>
</organism>
<dbReference type="GO" id="GO:0030145">
    <property type="term" value="F:manganese ion binding"/>
    <property type="evidence" value="ECO:0007669"/>
    <property type="project" value="UniProtKB-UniRule"/>
</dbReference>
<feature type="binding site" evidence="20">
    <location>
        <position position="368"/>
    </location>
    <ligand>
        <name>GTP</name>
        <dbReference type="ChEBI" id="CHEBI:37565"/>
    </ligand>
</feature>
<feature type="domain" description="GTP cyclohydrolase II" evidence="21">
    <location>
        <begin position="220"/>
        <end position="384"/>
    </location>
</feature>